<reference evidence="1 2" key="1">
    <citation type="journal article" date="2020" name="Fungal Divers.">
        <title>Resolving the Mortierellaceae phylogeny through synthesis of multi-gene phylogenetics and phylogenomics.</title>
        <authorList>
            <person name="Vandepol N."/>
            <person name="Liber J."/>
            <person name="Desiro A."/>
            <person name="Na H."/>
            <person name="Kennedy M."/>
            <person name="Barry K."/>
            <person name="Grigoriev I.V."/>
            <person name="Miller A.N."/>
            <person name="O'Donnell K."/>
            <person name="Stajich J.E."/>
            <person name="Bonito G."/>
        </authorList>
    </citation>
    <scope>NUCLEOTIDE SEQUENCE [LARGE SCALE GENOMIC DNA]</scope>
    <source>
        <strain evidence="1 2">AD045</strain>
    </source>
</reference>
<dbReference type="PANTHER" id="PTHR15615">
    <property type="match status" value="1"/>
</dbReference>
<name>A0ABQ7JIV8_9FUNG</name>
<dbReference type="PANTHER" id="PTHR15615:SF27">
    <property type="entry name" value="PHO85 CYCLIN CLG1"/>
    <property type="match status" value="1"/>
</dbReference>
<dbReference type="InterPro" id="IPR013922">
    <property type="entry name" value="Cyclin_PHO80-like"/>
</dbReference>
<dbReference type="EMBL" id="JAAAIM010001863">
    <property type="protein sequence ID" value="KAG0275352.1"/>
    <property type="molecule type" value="Genomic_DNA"/>
</dbReference>
<comment type="caution">
    <text evidence="1">The sequence shown here is derived from an EMBL/GenBank/DDBJ whole genome shotgun (WGS) entry which is preliminary data.</text>
</comment>
<accession>A0ABQ7JIV8</accession>
<dbReference type="Gene3D" id="1.10.472.10">
    <property type="entry name" value="Cyclin-like"/>
    <property type="match status" value="1"/>
</dbReference>
<gene>
    <name evidence="1" type="ORF">BGZ96_003824</name>
</gene>
<evidence type="ECO:0000313" key="2">
    <source>
        <dbReference type="Proteomes" id="UP001194696"/>
    </source>
</evidence>
<evidence type="ECO:0008006" key="3">
    <source>
        <dbReference type="Google" id="ProtNLM"/>
    </source>
</evidence>
<sequence>MVALKYIHDAVEALKEWNQRAVTGEAALILIAAMCLVHKSLDEFTCRFGRTEVWAKISGLGMEVMEATERDMLEALDYKLYTTPAKYSEWLDYLVEFTDRHMPEHRFVPVECQTLAEISPIESLYSTTTLGYVPLVLETHAGDLIDFASSSALYDQESVPRFQAGFCGTSLDASQGQDQGTSCRNRPNRWYLGTSHVTVNKNESWSDSRGFKVLIVLSQQNPS</sequence>
<organism evidence="1 2">
    <name type="scientific">Linnemannia gamsii</name>
    <dbReference type="NCBI Taxonomy" id="64522"/>
    <lineage>
        <taxon>Eukaryota</taxon>
        <taxon>Fungi</taxon>
        <taxon>Fungi incertae sedis</taxon>
        <taxon>Mucoromycota</taxon>
        <taxon>Mortierellomycotina</taxon>
        <taxon>Mortierellomycetes</taxon>
        <taxon>Mortierellales</taxon>
        <taxon>Mortierellaceae</taxon>
        <taxon>Linnemannia</taxon>
    </lineage>
</organism>
<proteinExistence type="predicted"/>
<keyword evidence="2" id="KW-1185">Reference proteome</keyword>
<evidence type="ECO:0000313" key="1">
    <source>
        <dbReference type="EMBL" id="KAG0275352.1"/>
    </source>
</evidence>
<dbReference type="Proteomes" id="UP001194696">
    <property type="component" value="Unassembled WGS sequence"/>
</dbReference>
<protein>
    <recommendedName>
        <fullName evidence="3">Cyclin N-terminal domain-containing protein</fullName>
    </recommendedName>
</protein>